<dbReference type="EMBL" id="MZGW01000002">
    <property type="protein sequence ID" value="OPJ56456.1"/>
    <property type="molecule type" value="Genomic_DNA"/>
</dbReference>
<proteinExistence type="predicted"/>
<accession>A0A1V4I923</accession>
<dbReference type="AlphaFoldDB" id="A0A1V4I923"/>
<comment type="caution">
    <text evidence="5">The sequence shown here is derived from an EMBL/GenBank/DDBJ whole genome shotgun (WGS) entry which is preliminary data.</text>
</comment>
<dbReference type="GO" id="GO:0000160">
    <property type="term" value="P:phosphorelay signal transduction system"/>
    <property type="evidence" value="ECO:0007669"/>
    <property type="project" value="InterPro"/>
</dbReference>
<dbReference type="OrthoDB" id="9802066at2"/>
<dbReference type="InterPro" id="IPR001789">
    <property type="entry name" value="Sig_transdc_resp-reg_receiver"/>
</dbReference>
<evidence type="ECO:0000256" key="3">
    <source>
        <dbReference type="PROSITE-ProRule" id="PRU00169"/>
    </source>
</evidence>
<evidence type="ECO:0000313" key="6">
    <source>
        <dbReference type="Proteomes" id="UP000190140"/>
    </source>
</evidence>
<dbReference type="Gene3D" id="3.40.50.2300">
    <property type="match status" value="1"/>
</dbReference>
<name>A0A1V4I923_9FIRM</name>
<dbReference type="Pfam" id="PF00072">
    <property type="entry name" value="Response_reg"/>
    <property type="match status" value="1"/>
</dbReference>
<evidence type="ECO:0000256" key="2">
    <source>
        <dbReference type="ARBA" id="ARBA00024867"/>
    </source>
</evidence>
<feature type="modified residue" description="4-aspartylphosphate" evidence="3">
    <location>
        <position position="61"/>
    </location>
</feature>
<dbReference type="InterPro" id="IPR052048">
    <property type="entry name" value="ST_Response_Regulator"/>
</dbReference>
<keyword evidence="3" id="KW-0597">Phosphoprotein</keyword>
<dbReference type="PANTHER" id="PTHR43228:SF1">
    <property type="entry name" value="TWO-COMPONENT RESPONSE REGULATOR ARR22"/>
    <property type="match status" value="1"/>
</dbReference>
<dbReference type="PANTHER" id="PTHR43228">
    <property type="entry name" value="TWO-COMPONENT RESPONSE REGULATOR"/>
    <property type="match status" value="1"/>
</dbReference>
<dbReference type="SMART" id="SM00448">
    <property type="entry name" value="REC"/>
    <property type="match status" value="1"/>
</dbReference>
<protein>
    <recommendedName>
        <fullName evidence="1">Stage 0 sporulation protein A homolog</fullName>
    </recommendedName>
</protein>
<gene>
    <name evidence="5" type="primary">cseB</name>
    <name evidence="5" type="ORF">CLOTH_08610</name>
</gene>
<feature type="domain" description="Response regulatory" evidence="4">
    <location>
        <begin position="12"/>
        <end position="125"/>
    </location>
</feature>
<dbReference type="Pfam" id="PF10057">
    <property type="entry name" value="MpsC"/>
    <property type="match status" value="1"/>
</dbReference>
<dbReference type="PROSITE" id="PS50110">
    <property type="entry name" value="RESPONSE_REGULATORY"/>
    <property type="match status" value="1"/>
</dbReference>
<organism evidence="5 6">
    <name type="scientific">Alkalithermobacter paradoxus</name>
    <dbReference type="NCBI Taxonomy" id="29349"/>
    <lineage>
        <taxon>Bacteria</taxon>
        <taxon>Bacillati</taxon>
        <taxon>Bacillota</taxon>
        <taxon>Clostridia</taxon>
        <taxon>Peptostreptococcales</taxon>
        <taxon>Tepidibacteraceae</taxon>
        <taxon>Alkalithermobacter</taxon>
    </lineage>
</organism>
<keyword evidence="6" id="KW-1185">Reference proteome</keyword>
<evidence type="ECO:0000259" key="4">
    <source>
        <dbReference type="PROSITE" id="PS50110"/>
    </source>
</evidence>
<sequence length="256" mass="29312">MSIDSSLLKNLKVLYVEDELEVIQQMSFFLKKRVGKLIVAENGMNGFELFKNHLPDLVLTDLRMPVMDGMAMIKEIRKISDVPVIVTTAFSDKDIILKAVDLGIDNYILKPLDARELVNILEKTAVKVLRSRGTLLKVRSTAMSIEEKNSLEEKIRNGIARFIKEKTGKGPQNVKAFIHGDSLEVEVMDAFTKMEKTLLGNEKNISIVKYNREILYKDSESELTNFLKDILQWESRLKTVEIDTSKDINRIKFDFI</sequence>
<dbReference type="InterPro" id="IPR018745">
    <property type="entry name" value="MpsC"/>
</dbReference>
<dbReference type="Proteomes" id="UP000190140">
    <property type="component" value="Unassembled WGS sequence"/>
</dbReference>
<dbReference type="InterPro" id="IPR011006">
    <property type="entry name" value="CheY-like_superfamily"/>
</dbReference>
<evidence type="ECO:0000313" key="5">
    <source>
        <dbReference type="EMBL" id="OPJ56456.1"/>
    </source>
</evidence>
<evidence type="ECO:0000256" key="1">
    <source>
        <dbReference type="ARBA" id="ARBA00018672"/>
    </source>
</evidence>
<reference evidence="5 6" key="1">
    <citation type="submission" date="2017-03" db="EMBL/GenBank/DDBJ databases">
        <title>Genome sequence of Clostridium thermoalcaliphilum DSM 7309.</title>
        <authorList>
            <person name="Poehlein A."/>
            <person name="Daniel R."/>
        </authorList>
    </citation>
    <scope>NUCLEOTIDE SEQUENCE [LARGE SCALE GENOMIC DNA]</scope>
    <source>
        <strain evidence="5 6">DSM 7309</strain>
    </source>
</reference>
<dbReference type="SUPFAM" id="SSF52172">
    <property type="entry name" value="CheY-like"/>
    <property type="match status" value="1"/>
</dbReference>
<comment type="function">
    <text evidence="2">May play the central regulatory role in sporulation. It may be an element of the effector pathway responsible for the activation of sporulation genes in response to nutritional stress. Spo0A may act in concert with spo0H (a sigma factor) to control the expression of some genes that are critical to the sporulation process.</text>
</comment>
<dbReference type="RefSeq" id="WP_158080457.1">
    <property type="nucleotide sequence ID" value="NZ_MZGW01000002.1"/>
</dbReference>
<dbReference type="STRING" id="29349.CLOTH_08610"/>